<organism evidence="1 2">
    <name type="scientific">Pistacia atlantica</name>
    <dbReference type="NCBI Taxonomy" id="434234"/>
    <lineage>
        <taxon>Eukaryota</taxon>
        <taxon>Viridiplantae</taxon>
        <taxon>Streptophyta</taxon>
        <taxon>Embryophyta</taxon>
        <taxon>Tracheophyta</taxon>
        <taxon>Spermatophyta</taxon>
        <taxon>Magnoliopsida</taxon>
        <taxon>eudicotyledons</taxon>
        <taxon>Gunneridae</taxon>
        <taxon>Pentapetalae</taxon>
        <taxon>rosids</taxon>
        <taxon>malvids</taxon>
        <taxon>Sapindales</taxon>
        <taxon>Anacardiaceae</taxon>
        <taxon>Pistacia</taxon>
    </lineage>
</organism>
<comment type="caution">
    <text evidence="1">The sequence shown here is derived from an EMBL/GenBank/DDBJ whole genome shotgun (WGS) entry which is preliminary data.</text>
</comment>
<evidence type="ECO:0000313" key="1">
    <source>
        <dbReference type="EMBL" id="KAJ0092682.1"/>
    </source>
</evidence>
<dbReference type="Proteomes" id="UP001164250">
    <property type="component" value="Chromosome 7"/>
</dbReference>
<protein>
    <submittedName>
        <fullName evidence="1">Uncharacterized protein</fullName>
    </submittedName>
</protein>
<dbReference type="EMBL" id="CM047903">
    <property type="protein sequence ID" value="KAJ0092682.1"/>
    <property type="molecule type" value="Genomic_DNA"/>
</dbReference>
<accession>A0ACC1B1A9</accession>
<gene>
    <name evidence="1" type="ORF">Patl1_24998</name>
</gene>
<keyword evidence="2" id="KW-1185">Reference proteome</keyword>
<reference evidence="2" key="1">
    <citation type="journal article" date="2023" name="G3 (Bethesda)">
        <title>Genome assembly and association tests identify interacting loci associated with vigor, precocity, and sex in interspecific pistachio rootstocks.</title>
        <authorList>
            <person name="Palmer W."/>
            <person name="Jacygrad E."/>
            <person name="Sagayaradj S."/>
            <person name="Cavanaugh K."/>
            <person name="Han R."/>
            <person name="Bertier L."/>
            <person name="Beede B."/>
            <person name="Kafkas S."/>
            <person name="Golino D."/>
            <person name="Preece J."/>
            <person name="Michelmore R."/>
        </authorList>
    </citation>
    <scope>NUCLEOTIDE SEQUENCE [LARGE SCALE GENOMIC DNA]</scope>
</reference>
<name>A0ACC1B1A9_9ROSI</name>
<sequence>MAFQARQADHYNRLAKVGREGFALLEELEFIRPPKKFGNRHQPPQAHDFHYHPQHYDNYQDQHLQPAYYRNRHQPPQAHDFHHHPQHYNNYRYEPVIDSNQAAQLYGGKVVVDHSILRKPIPNGGYLAFA</sequence>
<evidence type="ECO:0000313" key="2">
    <source>
        <dbReference type="Proteomes" id="UP001164250"/>
    </source>
</evidence>
<proteinExistence type="predicted"/>